<evidence type="ECO:0000256" key="1">
    <source>
        <dbReference type="SAM" id="Phobius"/>
    </source>
</evidence>
<evidence type="ECO:0000313" key="2">
    <source>
        <dbReference type="EMBL" id="KAH0458260.1"/>
    </source>
</evidence>
<dbReference type="PANTHER" id="PTHR34121">
    <property type="entry name" value="MYOSIN-11"/>
    <property type="match status" value="1"/>
</dbReference>
<keyword evidence="1" id="KW-1133">Transmembrane helix</keyword>
<dbReference type="Proteomes" id="UP000775213">
    <property type="component" value="Unassembled WGS sequence"/>
</dbReference>
<name>A0AAV7GPU4_DENCH</name>
<comment type="caution">
    <text evidence="2">The sequence shown here is derived from an EMBL/GenBank/DDBJ whole genome shotgun (WGS) entry which is preliminary data.</text>
</comment>
<reference evidence="2 3" key="1">
    <citation type="journal article" date="2021" name="Hortic Res">
        <title>Chromosome-scale assembly of the Dendrobium chrysotoxum genome enhances the understanding of orchid evolution.</title>
        <authorList>
            <person name="Zhang Y."/>
            <person name="Zhang G.Q."/>
            <person name="Zhang D."/>
            <person name="Liu X.D."/>
            <person name="Xu X.Y."/>
            <person name="Sun W.H."/>
            <person name="Yu X."/>
            <person name="Zhu X."/>
            <person name="Wang Z.W."/>
            <person name="Zhao X."/>
            <person name="Zhong W.Y."/>
            <person name="Chen H."/>
            <person name="Yin W.L."/>
            <person name="Huang T."/>
            <person name="Niu S.C."/>
            <person name="Liu Z.J."/>
        </authorList>
    </citation>
    <scope>NUCLEOTIDE SEQUENCE [LARGE SCALE GENOMIC DNA]</scope>
    <source>
        <strain evidence="2">Lindl</strain>
    </source>
</reference>
<dbReference type="EMBL" id="JAGFBR010000012">
    <property type="protein sequence ID" value="KAH0458260.1"/>
    <property type="molecule type" value="Genomic_DNA"/>
</dbReference>
<accession>A0AAV7GPU4</accession>
<keyword evidence="1" id="KW-0812">Transmembrane</keyword>
<evidence type="ECO:0000313" key="3">
    <source>
        <dbReference type="Proteomes" id="UP000775213"/>
    </source>
</evidence>
<organism evidence="2 3">
    <name type="scientific">Dendrobium chrysotoxum</name>
    <name type="common">Orchid</name>
    <dbReference type="NCBI Taxonomy" id="161865"/>
    <lineage>
        <taxon>Eukaryota</taxon>
        <taxon>Viridiplantae</taxon>
        <taxon>Streptophyta</taxon>
        <taxon>Embryophyta</taxon>
        <taxon>Tracheophyta</taxon>
        <taxon>Spermatophyta</taxon>
        <taxon>Magnoliopsida</taxon>
        <taxon>Liliopsida</taxon>
        <taxon>Asparagales</taxon>
        <taxon>Orchidaceae</taxon>
        <taxon>Epidendroideae</taxon>
        <taxon>Malaxideae</taxon>
        <taxon>Dendrobiinae</taxon>
        <taxon>Dendrobium</taxon>
    </lineage>
</organism>
<proteinExistence type="predicted"/>
<feature type="transmembrane region" description="Helical" evidence="1">
    <location>
        <begin position="276"/>
        <end position="296"/>
    </location>
</feature>
<gene>
    <name evidence="2" type="ORF">IEQ34_013575</name>
</gene>
<sequence>MSWLKTVAKRAVEVSREKRLGRTVHYYADTVVQHAGQAVAGGARILQNRIGNNNHTTFKYAVKRLEEAAVSCKERDRIELLKLWLISLKEVERICGASQESMGADSPQSVELPYSSPTVPKNYSLDLFFDSDQEGEPINFHEVFLQSQALEGMTMSMRLDAGVRLQERTRGVGEPFGSPVHFFVWSVPREESESEKESGRGSPLAKRWEASSSFLSQFRRARGGWRLLEVSKQQGKPSKLPKQQFGGLRVPWTAVSLFRNVLDSNGDFRSGLDSNLGAWIAAWTVLGAWIAHFLAFS</sequence>
<dbReference type="PANTHER" id="PTHR34121:SF1">
    <property type="entry name" value="FILAMIN-A-INTERACTING PROTEIN 1"/>
    <property type="match status" value="1"/>
</dbReference>
<keyword evidence="1" id="KW-0472">Membrane</keyword>
<dbReference type="AlphaFoldDB" id="A0AAV7GPU4"/>
<keyword evidence="3" id="KW-1185">Reference proteome</keyword>
<protein>
    <submittedName>
        <fullName evidence="2">Uncharacterized protein</fullName>
    </submittedName>
</protein>